<dbReference type="PATRIC" id="fig|42234.21.peg.5893"/>
<gene>
    <name evidence="2" type="ORF">IQ63_28570</name>
</gene>
<name>A0A0L0JXU7_9ACTN</name>
<organism evidence="2 3">
    <name type="scientific">Streptomyces acidiscabies</name>
    <dbReference type="NCBI Taxonomy" id="42234"/>
    <lineage>
        <taxon>Bacteria</taxon>
        <taxon>Bacillati</taxon>
        <taxon>Actinomycetota</taxon>
        <taxon>Actinomycetes</taxon>
        <taxon>Kitasatosporales</taxon>
        <taxon>Streptomycetaceae</taxon>
        <taxon>Streptomyces</taxon>
    </lineage>
</organism>
<accession>A0A0L0JXU7</accession>
<evidence type="ECO:0000313" key="2">
    <source>
        <dbReference type="EMBL" id="KND30587.1"/>
    </source>
</evidence>
<evidence type="ECO:0000313" key="3">
    <source>
        <dbReference type="Proteomes" id="UP000037151"/>
    </source>
</evidence>
<evidence type="ECO:0000256" key="1">
    <source>
        <dbReference type="SAM" id="MobiDB-lite"/>
    </source>
</evidence>
<proteinExistence type="predicted"/>
<sequence>MQVGVPQVRGEDGEARVHGAVGQDQVGEDPVVPGGFGAVESGPAHAVEFALHGPELVMFDQGTVLEDGPPEQLMTDPAHERTRLFLRRIHNSG</sequence>
<protein>
    <recommendedName>
        <fullName evidence="4">Glutamine transport ATP-binding protein GlnQ</fullName>
    </recommendedName>
</protein>
<feature type="region of interest" description="Disordered" evidence="1">
    <location>
        <begin position="1"/>
        <end position="35"/>
    </location>
</feature>
<evidence type="ECO:0008006" key="4">
    <source>
        <dbReference type="Google" id="ProtNLM"/>
    </source>
</evidence>
<comment type="caution">
    <text evidence="2">The sequence shown here is derived from an EMBL/GenBank/DDBJ whole genome shotgun (WGS) entry which is preliminary data.</text>
</comment>
<reference evidence="3" key="1">
    <citation type="submission" date="2014-07" db="EMBL/GenBank/DDBJ databases">
        <title>Genome sequencing of plant-pathogenic Streptomyces species.</title>
        <authorList>
            <person name="Harrison J."/>
            <person name="Sapp M."/>
            <person name="Thwaites R."/>
            <person name="Studholme D.J."/>
        </authorList>
    </citation>
    <scope>NUCLEOTIDE SEQUENCE [LARGE SCALE GENOMIC DNA]</scope>
    <source>
        <strain evidence="3">NCPPB 4445</strain>
    </source>
</reference>
<dbReference type="EMBL" id="JPPY01000165">
    <property type="protein sequence ID" value="KND30587.1"/>
    <property type="molecule type" value="Genomic_DNA"/>
</dbReference>
<dbReference type="Proteomes" id="UP000037151">
    <property type="component" value="Unassembled WGS sequence"/>
</dbReference>
<dbReference type="AlphaFoldDB" id="A0A0L0JXU7"/>